<name>A0A1N6RCX2_9SPIO</name>
<dbReference type="PANTHER" id="PTHR43297:SF2">
    <property type="entry name" value="DIPEPTIDE TRANSPORT ATP-BINDING PROTEIN DPPD"/>
    <property type="match status" value="1"/>
</dbReference>
<sequence>MKENTELLALEELRVDFATSGGTLQAVRGVSFQVDQGEIVGVVGESGSGKSVTAHSILRLLPGNGAITGGRILYRGEDIARLKAPALRRYRGKEAAMIFQEPGRSFDPLYTVGASLRETLRAHAPEMSPREARERSIRLLEEVKVPDPARRLDNFPYQFSGGLLQRIMIAHALAAEPALLIADEPTTALDVTIQAGIIELLLELRRKRNLAILFITHNLALISEFADRLVVMYAGIILEEGPPGEVLARPGHPYTEALLGGLVPLGAHHRDGPLRGLAGSPPDPLAPEEGCPFAPRCPLVTAQCRRELPPWRREGQSSFRCLVPGPKGPDLRFPRVGENPPGGSAPAEGEGGLP</sequence>
<dbReference type="OrthoDB" id="337094at2"/>
<gene>
    <name evidence="10" type="ORF">SAMN05920897_10659</name>
</gene>
<evidence type="ECO:0000256" key="2">
    <source>
        <dbReference type="ARBA" id="ARBA00005417"/>
    </source>
</evidence>
<dbReference type="EMBL" id="FTMS01000006">
    <property type="protein sequence ID" value="SIQ26708.1"/>
    <property type="molecule type" value="Genomic_DNA"/>
</dbReference>
<dbReference type="CDD" id="cd03257">
    <property type="entry name" value="ABC_NikE_OppD_transporters"/>
    <property type="match status" value="1"/>
</dbReference>
<evidence type="ECO:0000256" key="1">
    <source>
        <dbReference type="ARBA" id="ARBA00004417"/>
    </source>
</evidence>
<protein>
    <submittedName>
        <fullName evidence="10">Peptide/nickel transport system ATP-binding protein/oligopeptide transport system ATP-binding protein</fullName>
    </submittedName>
</protein>
<evidence type="ECO:0000256" key="4">
    <source>
        <dbReference type="ARBA" id="ARBA00022475"/>
    </source>
</evidence>
<evidence type="ECO:0000313" key="10">
    <source>
        <dbReference type="EMBL" id="SIQ26708.1"/>
    </source>
</evidence>
<dbReference type="InterPro" id="IPR027417">
    <property type="entry name" value="P-loop_NTPase"/>
</dbReference>
<dbReference type="FunFam" id="3.40.50.300:FF:000016">
    <property type="entry name" value="Oligopeptide ABC transporter ATP-binding component"/>
    <property type="match status" value="1"/>
</dbReference>
<dbReference type="InterPro" id="IPR003439">
    <property type="entry name" value="ABC_transporter-like_ATP-bd"/>
</dbReference>
<dbReference type="SUPFAM" id="SSF52540">
    <property type="entry name" value="P-loop containing nucleoside triphosphate hydrolases"/>
    <property type="match status" value="1"/>
</dbReference>
<dbReference type="NCBIfam" id="TIGR01727">
    <property type="entry name" value="oligo_HPY"/>
    <property type="match status" value="1"/>
</dbReference>
<feature type="compositionally biased region" description="Low complexity" evidence="8">
    <location>
        <begin position="337"/>
        <end position="348"/>
    </location>
</feature>
<dbReference type="SMART" id="SM00382">
    <property type="entry name" value="AAA"/>
    <property type="match status" value="1"/>
</dbReference>
<evidence type="ECO:0000259" key="9">
    <source>
        <dbReference type="PROSITE" id="PS50893"/>
    </source>
</evidence>
<proteinExistence type="inferred from homology"/>
<dbReference type="InterPro" id="IPR013563">
    <property type="entry name" value="Oligopep_ABC_C"/>
</dbReference>
<evidence type="ECO:0000256" key="8">
    <source>
        <dbReference type="SAM" id="MobiDB-lite"/>
    </source>
</evidence>
<evidence type="ECO:0000256" key="3">
    <source>
        <dbReference type="ARBA" id="ARBA00022448"/>
    </source>
</evidence>
<evidence type="ECO:0000313" key="11">
    <source>
        <dbReference type="Proteomes" id="UP000186400"/>
    </source>
</evidence>
<feature type="region of interest" description="Disordered" evidence="8">
    <location>
        <begin position="313"/>
        <end position="354"/>
    </location>
</feature>
<keyword evidence="7" id="KW-0472">Membrane</keyword>
<dbReference type="GO" id="GO:0016887">
    <property type="term" value="F:ATP hydrolysis activity"/>
    <property type="evidence" value="ECO:0007669"/>
    <property type="project" value="InterPro"/>
</dbReference>
<dbReference type="AlphaFoldDB" id="A0A1N6RCX2"/>
<dbReference type="InterPro" id="IPR050388">
    <property type="entry name" value="ABC_Ni/Peptide_Import"/>
</dbReference>
<accession>A0A1N6RCX2</accession>
<evidence type="ECO:0000256" key="6">
    <source>
        <dbReference type="ARBA" id="ARBA00022840"/>
    </source>
</evidence>
<organism evidence="10 11">
    <name type="scientific">Alkalispirochaeta americana</name>
    <dbReference type="NCBI Taxonomy" id="159291"/>
    <lineage>
        <taxon>Bacteria</taxon>
        <taxon>Pseudomonadati</taxon>
        <taxon>Spirochaetota</taxon>
        <taxon>Spirochaetia</taxon>
        <taxon>Spirochaetales</taxon>
        <taxon>Spirochaetaceae</taxon>
        <taxon>Alkalispirochaeta</taxon>
    </lineage>
</organism>
<dbReference type="RefSeq" id="WP_094336460.1">
    <property type="nucleotide sequence ID" value="NZ_FTMS01000006.1"/>
</dbReference>
<comment type="similarity">
    <text evidence="2">Belongs to the ABC transporter superfamily.</text>
</comment>
<reference evidence="10 11" key="1">
    <citation type="submission" date="2017-01" db="EMBL/GenBank/DDBJ databases">
        <authorList>
            <person name="Mah S.A."/>
            <person name="Swanson W.J."/>
            <person name="Moy G.W."/>
            <person name="Vacquier V.D."/>
        </authorList>
    </citation>
    <scope>NUCLEOTIDE SEQUENCE [LARGE SCALE GENOMIC DNA]</scope>
    <source>
        <strain evidence="10 11">ASpG1</strain>
    </source>
</reference>
<dbReference type="Proteomes" id="UP000186400">
    <property type="component" value="Unassembled WGS sequence"/>
</dbReference>
<dbReference type="Pfam" id="PF00005">
    <property type="entry name" value="ABC_tran"/>
    <property type="match status" value="1"/>
</dbReference>
<dbReference type="GO" id="GO:0005524">
    <property type="term" value="F:ATP binding"/>
    <property type="evidence" value="ECO:0007669"/>
    <property type="project" value="UniProtKB-KW"/>
</dbReference>
<keyword evidence="11" id="KW-1185">Reference proteome</keyword>
<keyword evidence="3" id="KW-0813">Transport</keyword>
<keyword evidence="4" id="KW-1003">Cell membrane</keyword>
<dbReference type="InterPro" id="IPR003593">
    <property type="entry name" value="AAA+_ATPase"/>
</dbReference>
<keyword evidence="5" id="KW-0547">Nucleotide-binding</keyword>
<dbReference type="GO" id="GO:0005886">
    <property type="term" value="C:plasma membrane"/>
    <property type="evidence" value="ECO:0007669"/>
    <property type="project" value="UniProtKB-SubCell"/>
</dbReference>
<comment type="subcellular location">
    <subcellularLocation>
        <location evidence="1">Cell inner membrane</location>
        <topology evidence="1">Peripheral membrane protein</topology>
    </subcellularLocation>
</comment>
<dbReference type="PROSITE" id="PS50893">
    <property type="entry name" value="ABC_TRANSPORTER_2"/>
    <property type="match status" value="1"/>
</dbReference>
<dbReference type="Gene3D" id="3.40.50.300">
    <property type="entry name" value="P-loop containing nucleotide triphosphate hydrolases"/>
    <property type="match status" value="1"/>
</dbReference>
<keyword evidence="6 10" id="KW-0067">ATP-binding</keyword>
<dbReference type="STRING" id="159291.SAMN05920897_10659"/>
<feature type="domain" description="ABC transporter" evidence="9">
    <location>
        <begin position="10"/>
        <end position="259"/>
    </location>
</feature>
<evidence type="ECO:0000256" key="7">
    <source>
        <dbReference type="ARBA" id="ARBA00023136"/>
    </source>
</evidence>
<evidence type="ECO:0000256" key="5">
    <source>
        <dbReference type="ARBA" id="ARBA00022741"/>
    </source>
</evidence>
<dbReference type="PANTHER" id="PTHR43297">
    <property type="entry name" value="OLIGOPEPTIDE TRANSPORT ATP-BINDING PROTEIN APPD"/>
    <property type="match status" value="1"/>
</dbReference>
<dbReference type="Pfam" id="PF08352">
    <property type="entry name" value="oligo_HPY"/>
    <property type="match status" value="1"/>
</dbReference>
<dbReference type="GO" id="GO:0015833">
    <property type="term" value="P:peptide transport"/>
    <property type="evidence" value="ECO:0007669"/>
    <property type="project" value="InterPro"/>
</dbReference>